<dbReference type="Proteomes" id="UP001066276">
    <property type="component" value="Chromosome 9"/>
</dbReference>
<comment type="caution">
    <text evidence="2">The sequence shown here is derived from an EMBL/GenBank/DDBJ whole genome shotgun (WGS) entry which is preliminary data.</text>
</comment>
<feature type="compositionally biased region" description="Basic and acidic residues" evidence="1">
    <location>
        <begin position="1"/>
        <end position="16"/>
    </location>
</feature>
<dbReference type="EMBL" id="JANPWB010000013">
    <property type="protein sequence ID" value="KAJ1108964.1"/>
    <property type="molecule type" value="Genomic_DNA"/>
</dbReference>
<sequence length="117" mass="12009">MQPRSAELRGAGRSERSSAVAIAPTQVTGRVQSHCSGAIPGTRIFSISSAPRLPTGLSRSAPSARGPGEEPAHGPGQQTHQPLPWASARQAASSSSAPEVTPVSRRGSLHQLVVLSS</sequence>
<dbReference type="AlphaFoldDB" id="A0AAV7N2Q3"/>
<protein>
    <submittedName>
        <fullName evidence="2">Uncharacterized protein</fullName>
    </submittedName>
</protein>
<name>A0AAV7N2Q3_PLEWA</name>
<evidence type="ECO:0000256" key="1">
    <source>
        <dbReference type="SAM" id="MobiDB-lite"/>
    </source>
</evidence>
<proteinExistence type="predicted"/>
<evidence type="ECO:0000313" key="2">
    <source>
        <dbReference type="EMBL" id="KAJ1108964.1"/>
    </source>
</evidence>
<evidence type="ECO:0000313" key="3">
    <source>
        <dbReference type="Proteomes" id="UP001066276"/>
    </source>
</evidence>
<organism evidence="2 3">
    <name type="scientific">Pleurodeles waltl</name>
    <name type="common">Iberian ribbed newt</name>
    <dbReference type="NCBI Taxonomy" id="8319"/>
    <lineage>
        <taxon>Eukaryota</taxon>
        <taxon>Metazoa</taxon>
        <taxon>Chordata</taxon>
        <taxon>Craniata</taxon>
        <taxon>Vertebrata</taxon>
        <taxon>Euteleostomi</taxon>
        <taxon>Amphibia</taxon>
        <taxon>Batrachia</taxon>
        <taxon>Caudata</taxon>
        <taxon>Salamandroidea</taxon>
        <taxon>Salamandridae</taxon>
        <taxon>Pleurodelinae</taxon>
        <taxon>Pleurodeles</taxon>
    </lineage>
</organism>
<accession>A0AAV7N2Q3</accession>
<feature type="region of interest" description="Disordered" evidence="1">
    <location>
        <begin position="1"/>
        <end position="27"/>
    </location>
</feature>
<gene>
    <name evidence="2" type="ORF">NDU88_006334</name>
</gene>
<keyword evidence="3" id="KW-1185">Reference proteome</keyword>
<feature type="region of interest" description="Disordered" evidence="1">
    <location>
        <begin position="46"/>
        <end position="117"/>
    </location>
</feature>
<feature type="compositionally biased region" description="Low complexity" evidence="1">
    <location>
        <begin position="86"/>
        <end position="97"/>
    </location>
</feature>
<reference evidence="2" key="1">
    <citation type="journal article" date="2022" name="bioRxiv">
        <title>Sequencing and chromosome-scale assembly of the giantPleurodeles waltlgenome.</title>
        <authorList>
            <person name="Brown T."/>
            <person name="Elewa A."/>
            <person name="Iarovenko S."/>
            <person name="Subramanian E."/>
            <person name="Araus A.J."/>
            <person name="Petzold A."/>
            <person name="Susuki M."/>
            <person name="Suzuki K.-i.T."/>
            <person name="Hayashi T."/>
            <person name="Toyoda A."/>
            <person name="Oliveira C."/>
            <person name="Osipova E."/>
            <person name="Leigh N.D."/>
            <person name="Simon A."/>
            <person name="Yun M.H."/>
        </authorList>
    </citation>
    <scope>NUCLEOTIDE SEQUENCE</scope>
    <source>
        <strain evidence="2">20211129_DDA</strain>
        <tissue evidence="2">Liver</tissue>
    </source>
</reference>